<dbReference type="AlphaFoldDB" id="A0A0S6VXE0"/>
<accession>A0A0S6VXE0</accession>
<reference evidence="1 2" key="1">
    <citation type="journal article" date="2015" name="PeerJ">
        <title>First genomic representation of candidate bacterial phylum KSB3 points to enhanced environmental sensing as a trigger of wastewater bulking.</title>
        <authorList>
            <person name="Sekiguchi Y."/>
            <person name="Ohashi A."/>
            <person name="Parks D.H."/>
            <person name="Yamauchi T."/>
            <person name="Tyson G.W."/>
            <person name="Hugenholtz P."/>
        </authorList>
    </citation>
    <scope>NUCLEOTIDE SEQUENCE [LARGE SCALE GENOMIC DNA]</scope>
</reference>
<evidence type="ECO:0000313" key="2">
    <source>
        <dbReference type="Proteomes" id="UP000030700"/>
    </source>
</evidence>
<keyword evidence="2" id="KW-1185">Reference proteome</keyword>
<evidence type="ECO:0000313" key="1">
    <source>
        <dbReference type="EMBL" id="GAK50489.1"/>
    </source>
</evidence>
<organism evidence="1 2">
    <name type="scientific">Candidatus Moduliflexus flocculans</name>
    <dbReference type="NCBI Taxonomy" id="1499966"/>
    <lineage>
        <taxon>Bacteria</taxon>
        <taxon>Candidatus Moduliflexota</taxon>
        <taxon>Candidatus Moduliflexia</taxon>
        <taxon>Candidatus Moduliflexales</taxon>
        <taxon>Candidatus Moduliflexaceae</taxon>
    </lineage>
</organism>
<dbReference type="Proteomes" id="UP000030700">
    <property type="component" value="Unassembled WGS sequence"/>
</dbReference>
<dbReference type="STRING" id="1499966.U14_01720"/>
<name>A0A0S6VXE0_9BACT</name>
<dbReference type="HOGENOM" id="CLU_2697054_0_0_0"/>
<sequence length="73" mass="8418">MNVHVQYLINEQGNKTAVWIPFDEWLEIVETYHLPIQENGSQQRPFGLCKGEFIVPDDFDAPLPESVLQDFNG</sequence>
<gene>
    <name evidence="1" type="ORF">U14_01720</name>
</gene>
<protein>
    <submittedName>
        <fullName evidence="1">Prevent-host-death protein</fullName>
    </submittedName>
</protein>
<dbReference type="EMBL" id="DF820456">
    <property type="protein sequence ID" value="GAK50489.1"/>
    <property type="molecule type" value="Genomic_DNA"/>
</dbReference>
<proteinExistence type="predicted"/>